<evidence type="ECO:0000256" key="2">
    <source>
        <dbReference type="ARBA" id="ARBA00004496"/>
    </source>
</evidence>
<dbReference type="Gene3D" id="3.10.590.10">
    <property type="entry name" value="ph1033 like domains"/>
    <property type="match status" value="1"/>
</dbReference>
<evidence type="ECO:0000256" key="1">
    <source>
        <dbReference type="ARBA" id="ARBA00004141"/>
    </source>
</evidence>
<dbReference type="Pfam" id="PF00083">
    <property type="entry name" value="Sugar_tr"/>
    <property type="match status" value="1"/>
</dbReference>
<keyword evidence="4" id="KW-0963">Cytoplasm</keyword>
<keyword evidence="3" id="KW-0813">Transport</keyword>
<accession>A0A314UUE2</accession>
<evidence type="ECO:0000256" key="3">
    <source>
        <dbReference type="ARBA" id="ARBA00022448"/>
    </source>
</evidence>
<dbReference type="CDD" id="cd21134">
    <property type="entry name" value="YTH"/>
    <property type="match status" value="1"/>
</dbReference>
<dbReference type="AlphaFoldDB" id="A0A314UUE2"/>
<keyword evidence="5 10" id="KW-0812">Transmembrane</keyword>
<dbReference type="PROSITE" id="PS50882">
    <property type="entry name" value="YTH"/>
    <property type="match status" value="1"/>
</dbReference>
<dbReference type="EMBL" id="PJQY01002987">
    <property type="protein sequence ID" value="PQM41123.1"/>
    <property type="molecule type" value="Genomic_DNA"/>
</dbReference>
<dbReference type="InterPro" id="IPR036259">
    <property type="entry name" value="MFS_trans_sf"/>
</dbReference>
<keyword evidence="6" id="KW-0694">RNA-binding</keyword>
<evidence type="ECO:0000256" key="10">
    <source>
        <dbReference type="SAM" id="Phobius"/>
    </source>
</evidence>
<evidence type="ECO:0000259" key="12">
    <source>
        <dbReference type="PROSITE" id="PS50882"/>
    </source>
</evidence>
<evidence type="ECO:0000256" key="5">
    <source>
        <dbReference type="ARBA" id="ARBA00022692"/>
    </source>
</evidence>
<dbReference type="FunFam" id="3.10.590.10:FF:000001">
    <property type="entry name" value="YTH domain family 1, isoform CRA_a"/>
    <property type="match status" value="1"/>
</dbReference>
<dbReference type="Gene3D" id="1.20.1250.20">
    <property type="entry name" value="MFS general substrate transporter like domains"/>
    <property type="match status" value="1"/>
</dbReference>
<organism evidence="13 14">
    <name type="scientific">Prunus yedoensis var. nudiflora</name>
    <dbReference type="NCBI Taxonomy" id="2094558"/>
    <lineage>
        <taxon>Eukaryota</taxon>
        <taxon>Viridiplantae</taxon>
        <taxon>Streptophyta</taxon>
        <taxon>Embryophyta</taxon>
        <taxon>Tracheophyta</taxon>
        <taxon>Spermatophyta</taxon>
        <taxon>Magnoliopsida</taxon>
        <taxon>eudicotyledons</taxon>
        <taxon>Gunneridae</taxon>
        <taxon>Pentapetalae</taxon>
        <taxon>rosids</taxon>
        <taxon>fabids</taxon>
        <taxon>Rosales</taxon>
        <taxon>Rosaceae</taxon>
        <taxon>Amygdaloideae</taxon>
        <taxon>Amygdaleae</taxon>
        <taxon>Prunus</taxon>
    </lineage>
</organism>
<dbReference type="InterPro" id="IPR020846">
    <property type="entry name" value="MFS_dom"/>
</dbReference>
<dbReference type="GO" id="GO:0016020">
    <property type="term" value="C:membrane"/>
    <property type="evidence" value="ECO:0007669"/>
    <property type="project" value="UniProtKB-SubCell"/>
</dbReference>
<dbReference type="Pfam" id="PF07690">
    <property type="entry name" value="MFS_1"/>
    <property type="match status" value="1"/>
</dbReference>
<sequence>MGDGSPEYTVDEALVAMGFGKFQILVLAYAGMGWVSEAMEMMLLSFVGPAVQSAWGLSSQQESFITSVVFAGMLVGAYTWGIVSDKHGRRKGFLITATITFGAGFLSALSPNYSSLILLRCLVGVGLGGGPVLSSWFLEFIPAPNRGTWMVVFSAFWTLGTILEASLAWFVMPTLGWRWLLGLSSLPSSLLLVFYWVAPESPRYLCLKGRTTEAINILERVARLNGTKLPSGNLVSDLKIELSEKSTLSEDARLISPTENEDTSPQEMDSSDMGGISSLSMLLSPKLVRSTLLLWVVFFGNAFSYYGLVLLTTELSSGHSKCTPDKLQSDKLLDTGYRDVFIASFAELPGLLISAAMVDRLGRKLSMSAMFFLCCIFLLPLVIQQSQGLTTSLLFGARICITATFTIVYIYAPEIYPTSVRTTGVGVASAMGRIGGMICPLVAVGLVHGCHQTASILLFEIVIFLSGIHGGKQQPQAPDRTSDSTKSLSILIMDAEEKPAEPDNMKEQPHVAKIERSVSPNPSPDAATIGHPRDAAGQSGPFGSGGDHTVIPPNVYAPQAQTFYYRGYENGTGEWDEYAPYLNAEGLEISSPGVYNENPSLVFHSGYGYNPQMPYGPYSPVTTPMPSVGGDAQLAKPSDRHRSLTPLSPSVSPQPLGPLGSFGQNVGMASQQQRSLYGFGSGSNSYNRGYMPSGFNQGSSLGNASFSSFGANSRGFLSLENSKRHVRGSGPICSCNAPLDILCEQNRGPRASKPKSQIMADSSVENTKHNTTATKVHDESYNKPDFVTEYNDAKFFIIKSYSEDNVHKSIKYGVWASTPNGNRKLDAAYREVKEKHDGCPIFLFFSVNASAQFCGVAEMVGPVDFDKSLDYWQQDKWSGQFPVKWHMIKDVPNSQFRHIILENNDNKPVTNSRDTQEVKLEHGIEMLNIFKNYETEMSILDDFDFYEDRQKAMQERKARQQASLIAVGVVGEKEPRNTVQIPSDFIKHMSKSFAQVVRLDEGSKEANLSERASPASDGSIGARVKLEDAIPVPVSSAQTS</sequence>
<dbReference type="STRING" id="2094558.A0A314UUE2"/>
<feature type="transmembrane region" description="Helical" evidence="10">
    <location>
        <begin position="424"/>
        <end position="447"/>
    </location>
</feature>
<proteinExistence type="predicted"/>
<evidence type="ECO:0000313" key="14">
    <source>
        <dbReference type="Proteomes" id="UP000250321"/>
    </source>
</evidence>
<dbReference type="InterPro" id="IPR011701">
    <property type="entry name" value="MFS"/>
</dbReference>
<evidence type="ECO:0000313" key="13">
    <source>
        <dbReference type="EMBL" id="PQM41123.1"/>
    </source>
</evidence>
<reference evidence="13 14" key="1">
    <citation type="submission" date="2018-02" db="EMBL/GenBank/DDBJ databases">
        <title>Draft genome of wild Prunus yedoensis var. nudiflora.</title>
        <authorList>
            <person name="Baek S."/>
            <person name="Kim J.-H."/>
            <person name="Choi K."/>
            <person name="Kim G.-B."/>
            <person name="Cho A."/>
            <person name="Jang H."/>
            <person name="Shin C.-H."/>
            <person name="Yu H.-J."/>
            <person name="Mun J.-H."/>
        </authorList>
    </citation>
    <scope>NUCLEOTIDE SEQUENCE [LARGE SCALE GENOMIC DNA]</scope>
    <source>
        <strain evidence="14">cv. Jeju island</strain>
        <tissue evidence="13">Leaf</tissue>
    </source>
</reference>
<evidence type="ECO:0000259" key="11">
    <source>
        <dbReference type="PROSITE" id="PS50850"/>
    </source>
</evidence>
<dbReference type="PROSITE" id="PS00216">
    <property type="entry name" value="SUGAR_TRANSPORT_1"/>
    <property type="match status" value="1"/>
</dbReference>
<evidence type="ECO:0000256" key="9">
    <source>
        <dbReference type="SAM" id="MobiDB-lite"/>
    </source>
</evidence>
<evidence type="ECO:0000256" key="8">
    <source>
        <dbReference type="ARBA" id="ARBA00023136"/>
    </source>
</evidence>
<dbReference type="OrthoDB" id="306690at2759"/>
<dbReference type="InterPro" id="IPR005828">
    <property type="entry name" value="MFS_sugar_transport-like"/>
</dbReference>
<gene>
    <name evidence="13" type="ORF">Pyn_41129</name>
</gene>
<keyword evidence="7 10" id="KW-1133">Transmembrane helix</keyword>
<dbReference type="PANTHER" id="PTHR23511">
    <property type="entry name" value="SYNAPTIC VESICLE GLYCOPROTEIN 2"/>
    <property type="match status" value="1"/>
</dbReference>
<feature type="transmembrane region" description="Helical" evidence="10">
    <location>
        <begin position="340"/>
        <end position="358"/>
    </location>
</feature>
<dbReference type="GO" id="GO:0003723">
    <property type="term" value="F:RNA binding"/>
    <property type="evidence" value="ECO:0007669"/>
    <property type="project" value="UniProtKB-KW"/>
</dbReference>
<dbReference type="SUPFAM" id="SSF103473">
    <property type="entry name" value="MFS general substrate transporter"/>
    <property type="match status" value="1"/>
</dbReference>
<dbReference type="PANTHER" id="PTHR23511:SF44">
    <property type="entry name" value="MAJOR FACILITATOR, SUGAR TRANSPORTER, MAJOR FACILITATOR SUPERFAMILY"/>
    <property type="match status" value="1"/>
</dbReference>
<feature type="transmembrane region" description="Helical" evidence="10">
    <location>
        <begin position="389"/>
        <end position="412"/>
    </location>
</feature>
<feature type="transmembrane region" description="Helical" evidence="10">
    <location>
        <begin position="292"/>
        <end position="311"/>
    </location>
</feature>
<dbReference type="Pfam" id="PF04146">
    <property type="entry name" value="YTH"/>
    <property type="match status" value="1"/>
</dbReference>
<feature type="region of interest" description="Disordered" evidence="9">
    <location>
        <begin position="629"/>
        <end position="665"/>
    </location>
</feature>
<feature type="transmembrane region" description="Helical" evidence="10">
    <location>
        <begin position="117"/>
        <end position="138"/>
    </location>
</feature>
<dbReference type="Proteomes" id="UP000250321">
    <property type="component" value="Unassembled WGS sequence"/>
</dbReference>
<evidence type="ECO:0000256" key="7">
    <source>
        <dbReference type="ARBA" id="ARBA00022989"/>
    </source>
</evidence>
<dbReference type="PROSITE" id="PS50850">
    <property type="entry name" value="MFS"/>
    <property type="match status" value="1"/>
</dbReference>
<feature type="domain" description="YTH" evidence="12">
    <location>
        <begin position="793"/>
        <end position="930"/>
    </location>
</feature>
<keyword evidence="14" id="KW-1185">Reference proteome</keyword>
<dbReference type="InterPro" id="IPR005829">
    <property type="entry name" value="Sugar_transporter_CS"/>
</dbReference>
<feature type="transmembrane region" description="Helical" evidence="10">
    <location>
        <begin position="13"/>
        <end position="34"/>
    </location>
</feature>
<feature type="transmembrane region" description="Helical" evidence="10">
    <location>
        <begin position="64"/>
        <end position="83"/>
    </location>
</feature>
<dbReference type="GO" id="GO:0005737">
    <property type="term" value="C:cytoplasm"/>
    <property type="evidence" value="ECO:0007669"/>
    <property type="project" value="UniProtKB-SubCell"/>
</dbReference>
<comment type="subcellular location">
    <subcellularLocation>
        <location evidence="2">Cytoplasm</location>
    </subcellularLocation>
    <subcellularLocation>
        <location evidence="1">Membrane</location>
        <topology evidence="1">Multi-pass membrane protein</topology>
    </subcellularLocation>
</comment>
<feature type="region of interest" description="Disordered" evidence="9">
    <location>
        <begin position="516"/>
        <end position="553"/>
    </location>
</feature>
<feature type="transmembrane region" description="Helical" evidence="10">
    <location>
        <begin position="150"/>
        <end position="171"/>
    </location>
</feature>
<dbReference type="InterPro" id="IPR007275">
    <property type="entry name" value="YTH_domain"/>
</dbReference>
<feature type="transmembrane region" description="Helical" evidence="10">
    <location>
        <begin position="365"/>
        <end position="383"/>
    </location>
</feature>
<dbReference type="FunFam" id="1.20.1250.20:FF:000232">
    <property type="entry name" value="Organic cation/carnitine transporter 7"/>
    <property type="match status" value="1"/>
</dbReference>
<comment type="caution">
    <text evidence="13">The sequence shown here is derived from an EMBL/GenBank/DDBJ whole genome shotgun (WGS) entry which is preliminary data.</text>
</comment>
<name>A0A314UUE2_PRUYE</name>
<keyword evidence="8 10" id="KW-0472">Membrane</keyword>
<evidence type="ECO:0000256" key="6">
    <source>
        <dbReference type="ARBA" id="ARBA00022884"/>
    </source>
</evidence>
<feature type="transmembrane region" description="Helical" evidence="10">
    <location>
        <begin position="92"/>
        <end position="111"/>
    </location>
</feature>
<evidence type="ECO:0000256" key="4">
    <source>
        <dbReference type="ARBA" id="ARBA00022490"/>
    </source>
</evidence>
<protein>
    <submittedName>
        <fullName evidence="13">Organic cation/carnitine transporter 7</fullName>
    </submittedName>
</protein>
<feature type="domain" description="Major facilitator superfamily (MFS) profile" evidence="11">
    <location>
        <begin position="26"/>
        <end position="478"/>
    </location>
</feature>
<dbReference type="GO" id="GO:0022857">
    <property type="term" value="F:transmembrane transporter activity"/>
    <property type="evidence" value="ECO:0007669"/>
    <property type="project" value="InterPro"/>
</dbReference>
<feature type="transmembrane region" description="Helical" evidence="10">
    <location>
        <begin position="177"/>
        <end position="198"/>
    </location>
</feature>